<evidence type="ECO:0000256" key="6">
    <source>
        <dbReference type="ARBA" id="ARBA00048212"/>
    </source>
</evidence>
<keyword evidence="9" id="KW-0808">Transferase</keyword>
<comment type="similarity">
    <text evidence="4">Belongs to the class-IV pyridoxal-phosphate-dependent aminotransferase family.</text>
</comment>
<name>A0A1G7XAZ4_9FLAO</name>
<gene>
    <name evidence="9" type="ORF">SAMN04488062_102241</name>
</gene>
<dbReference type="PANTHER" id="PTHR42743:SF11">
    <property type="entry name" value="AMINODEOXYCHORISMATE LYASE"/>
    <property type="match status" value="1"/>
</dbReference>
<evidence type="ECO:0000256" key="5">
    <source>
        <dbReference type="ARBA" id="ARBA00013053"/>
    </source>
</evidence>
<dbReference type="STRING" id="178355.SAMN04488062_102241"/>
<organism evidence="9 10">
    <name type="scientific">Flavobacterium omnivorum</name>
    <dbReference type="NCBI Taxonomy" id="178355"/>
    <lineage>
        <taxon>Bacteria</taxon>
        <taxon>Pseudomonadati</taxon>
        <taxon>Bacteroidota</taxon>
        <taxon>Flavobacteriia</taxon>
        <taxon>Flavobacteriales</taxon>
        <taxon>Flavobacteriaceae</taxon>
        <taxon>Flavobacterium</taxon>
    </lineage>
</organism>
<dbReference type="OrthoDB" id="9805628at2"/>
<evidence type="ECO:0000256" key="4">
    <source>
        <dbReference type="ARBA" id="ARBA00009320"/>
    </source>
</evidence>
<protein>
    <recommendedName>
        <fullName evidence="5">branched-chain-amino-acid transaminase</fullName>
        <ecNumber evidence="5">2.6.1.42</ecNumber>
    </recommendedName>
</protein>
<dbReference type="Proteomes" id="UP000199274">
    <property type="component" value="Unassembled WGS sequence"/>
</dbReference>
<dbReference type="GO" id="GO:0004084">
    <property type="term" value="F:branched-chain-amino-acid transaminase activity"/>
    <property type="evidence" value="ECO:0007669"/>
    <property type="project" value="UniProtKB-EC"/>
</dbReference>
<dbReference type="Gene3D" id="3.20.10.10">
    <property type="entry name" value="D-amino Acid Aminotransferase, subunit A, domain 2"/>
    <property type="match status" value="1"/>
</dbReference>
<dbReference type="PANTHER" id="PTHR42743">
    <property type="entry name" value="AMINO-ACID AMINOTRANSFERASE"/>
    <property type="match status" value="1"/>
</dbReference>
<evidence type="ECO:0000313" key="9">
    <source>
        <dbReference type="EMBL" id="SDG81379.1"/>
    </source>
</evidence>
<proteinExistence type="inferred from homology"/>
<evidence type="ECO:0000256" key="3">
    <source>
        <dbReference type="ARBA" id="ARBA00005072"/>
    </source>
</evidence>
<dbReference type="RefSeq" id="WP_091255174.1">
    <property type="nucleotide sequence ID" value="NZ_FNDB01000002.1"/>
</dbReference>
<comment type="pathway">
    <text evidence="3">Amino-acid biosynthesis; L-leucine biosynthesis; L-leucine from 3-methyl-2-oxobutanoate: step 4/4.</text>
</comment>
<reference evidence="10" key="1">
    <citation type="submission" date="2016-10" db="EMBL/GenBank/DDBJ databases">
        <authorList>
            <person name="Varghese N."/>
            <person name="Submissions S."/>
        </authorList>
    </citation>
    <scope>NUCLEOTIDE SEQUENCE [LARGE SCALE GENOMIC DNA]</scope>
    <source>
        <strain evidence="10">CGMCC 1.2747</strain>
    </source>
</reference>
<keyword evidence="9" id="KW-0032">Aminotransferase</keyword>
<dbReference type="InterPro" id="IPR043132">
    <property type="entry name" value="BCAT-like_C"/>
</dbReference>
<dbReference type="InterPro" id="IPR036038">
    <property type="entry name" value="Aminotransferase-like"/>
</dbReference>
<keyword evidence="10" id="KW-1185">Reference proteome</keyword>
<dbReference type="EMBL" id="FNDB01000002">
    <property type="protein sequence ID" value="SDG81379.1"/>
    <property type="molecule type" value="Genomic_DNA"/>
</dbReference>
<comment type="catalytic activity">
    <reaction evidence="8">
        <text>L-leucine + 2-oxoglutarate = 4-methyl-2-oxopentanoate + L-glutamate</text>
        <dbReference type="Rhea" id="RHEA:18321"/>
        <dbReference type="ChEBI" id="CHEBI:16810"/>
        <dbReference type="ChEBI" id="CHEBI:17865"/>
        <dbReference type="ChEBI" id="CHEBI:29985"/>
        <dbReference type="ChEBI" id="CHEBI:57427"/>
        <dbReference type="EC" id="2.6.1.42"/>
    </reaction>
</comment>
<dbReference type="SUPFAM" id="SSF56752">
    <property type="entry name" value="D-aminoacid aminotransferase-like PLP-dependent enzymes"/>
    <property type="match status" value="1"/>
</dbReference>
<dbReference type="InterPro" id="IPR001544">
    <property type="entry name" value="Aminotrans_IV"/>
</dbReference>
<comment type="pathway">
    <text evidence="1">Amino-acid biosynthesis; L-isoleucine biosynthesis; L-isoleucine from 2-oxobutanoate: step 4/4.</text>
</comment>
<accession>A0A1G7XAZ4</accession>
<dbReference type="InterPro" id="IPR043131">
    <property type="entry name" value="BCAT-like_N"/>
</dbReference>
<dbReference type="CDD" id="cd00449">
    <property type="entry name" value="PLPDE_IV"/>
    <property type="match status" value="1"/>
</dbReference>
<evidence type="ECO:0000256" key="2">
    <source>
        <dbReference type="ARBA" id="ARBA00004931"/>
    </source>
</evidence>
<comment type="catalytic activity">
    <reaction evidence="7">
        <text>L-isoleucine + 2-oxoglutarate = (S)-3-methyl-2-oxopentanoate + L-glutamate</text>
        <dbReference type="Rhea" id="RHEA:24801"/>
        <dbReference type="ChEBI" id="CHEBI:16810"/>
        <dbReference type="ChEBI" id="CHEBI:29985"/>
        <dbReference type="ChEBI" id="CHEBI:35146"/>
        <dbReference type="ChEBI" id="CHEBI:58045"/>
        <dbReference type="EC" id="2.6.1.42"/>
    </reaction>
</comment>
<dbReference type="AlphaFoldDB" id="A0A1G7XAZ4"/>
<dbReference type="GO" id="GO:0046394">
    <property type="term" value="P:carboxylic acid biosynthetic process"/>
    <property type="evidence" value="ECO:0007669"/>
    <property type="project" value="UniProtKB-ARBA"/>
</dbReference>
<evidence type="ECO:0000313" key="10">
    <source>
        <dbReference type="Proteomes" id="UP000199274"/>
    </source>
</evidence>
<comment type="catalytic activity">
    <reaction evidence="6">
        <text>L-valine + 2-oxoglutarate = 3-methyl-2-oxobutanoate + L-glutamate</text>
        <dbReference type="Rhea" id="RHEA:24813"/>
        <dbReference type="ChEBI" id="CHEBI:11851"/>
        <dbReference type="ChEBI" id="CHEBI:16810"/>
        <dbReference type="ChEBI" id="CHEBI:29985"/>
        <dbReference type="ChEBI" id="CHEBI:57762"/>
        <dbReference type="EC" id="2.6.1.42"/>
    </reaction>
</comment>
<dbReference type="Pfam" id="PF01063">
    <property type="entry name" value="Aminotran_4"/>
    <property type="match status" value="1"/>
</dbReference>
<sequence length="279" mass="31878">MINFNGTIVSQDDNILTQNRAFLYGDGVFETVKIINNKILFLEDHYFRLMSSMRVVRMEIPMNFTMEYLEEEILSVVATNLCSDSARARITVYRNDGGYYLPQNNTISFLIHSQPLENALYEIEKKNYEVDLYKDFYITKQLLSSIKTTNKIINITGSIFADENGLDNCLLLNDSKNVVEALQGNLFMVVGNKLITPPVSEGCLNGVMRKQILNLAKKIENLDVEETVISPFELQKADELFVTNVIKGIQPITQYRKKSFETNRALQLLEKLNEMISSA</sequence>
<evidence type="ECO:0000256" key="1">
    <source>
        <dbReference type="ARBA" id="ARBA00004824"/>
    </source>
</evidence>
<evidence type="ECO:0000256" key="8">
    <source>
        <dbReference type="ARBA" id="ARBA00049229"/>
    </source>
</evidence>
<dbReference type="InterPro" id="IPR050571">
    <property type="entry name" value="Class-IV_PLP-Dep_Aminotrnsfr"/>
</dbReference>
<dbReference type="EC" id="2.6.1.42" evidence="5"/>
<dbReference type="Gene3D" id="3.30.470.10">
    <property type="match status" value="1"/>
</dbReference>
<comment type="pathway">
    <text evidence="2">Amino-acid biosynthesis; L-valine biosynthesis; L-valine from pyruvate: step 4/4.</text>
</comment>
<evidence type="ECO:0000256" key="7">
    <source>
        <dbReference type="ARBA" id="ARBA00048798"/>
    </source>
</evidence>